<feature type="compositionally biased region" description="Polar residues" evidence="2">
    <location>
        <begin position="158"/>
        <end position="172"/>
    </location>
</feature>
<dbReference type="InterPro" id="IPR010684">
    <property type="entry name" value="RNA_pol_II_trans_fac_SIII_A"/>
</dbReference>
<reference evidence="4" key="1">
    <citation type="submission" date="2016-02" db="EMBL/GenBank/DDBJ databases">
        <title>Draft genome sequence of Microdochium bolleyi, a fungal endophyte of beachgrass.</title>
        <authorList>
            <consortium name="DOE Joint Genome Institute"/>
            <person name="David A.S."/>
            <person name="May G."/>
            <person name="Haridas S."/>
            <person name="Lim J."/>
            <person name="Wang M."/>
            <person name="Labutti K."/>
            <person name="Lipzen A."/>
            <person name="Barry K."/>
            <person name="Grigoriev I.V."/>
        </authorList>
    </citation>
    <scope>NUCLEOTIDE SEQUENCE [LARGE SCALE GENOMIC DNA]</scope>
    <source>
        <strain evidence="4">J235TASD1</strain>
    </source>
</reference>
<feature type="region of interest" description="Disordered" evidence="2">
    <location>
        <begin position="136"/>
        <end position="180"/>
    </location>
</feature>
<gene>
    <name evidence="3" type="ORF">Micbo1qcDRAFT_37932</name>
</gene>
<dbReference type="EMBL" id="KQ964272">
    <property type="protein sequence ID" value="KXJ85986.1"/>
    <property type="molecule type" value="Genomic_DNA"/>
</dbReference>
<feature type="compositionally biased region" description="Pro residues" evidence="2">
    <location>
        <begin position="373"/>
        <end position="388"/>
    </location>
</feature>
<dbReference type="OrthoDB" id="21513at2759"/>
<evidence type="ECO:0000313" key="4">
    <source>
        <dbReference type="Proteomes" id="UP000070501"/>
    </source>
</evidence>
<organism evidence="3 4">
    <name type="scientific">Microdochium bolleyi</name>
    <dbReference type="NCBI Taxonomy" id="196109"/>
    <lineage>
        <taxon>Eukaryota</taxon>
        <taxon>Fungi</taxon>
        <taxon>Dikarya</taxon>
        <taxon>Ascomycota</taxon>
        <taxon>Pezizomycotina</taxon>
        <taxon>Sordariomycetes</taxon>
        <taxon>Xylariomycetidae</taxon>
        <taxon>Xylariales</taxon>
        <taxon>Microdochiaceae</taxon>
        <taxon>Microdochium</taxon>
    </lineage>
</organism>
<dbReference type="GO" id="GO:0006368">
    <property type="term" value="P:transcription elongation by RNA polymerase II"/>
    <property type="evidence" value="ECO:0007669"/>
    <property type="project" value="InterPro"/>
</dbReference>
<feature type="coiled-coil region" evidence="1">
    <location>
        <begin position="88"/>
        <end position="115"/>
    </location>
</feature>
<dbReference type="Pfam" id="PF06881">
    <property type="entry name" value="Elongin_A"/>
    <property type="match status" value="1"/>
</dbReference>
<evidence type="ECO:0000256" key="1">
    <source>
        <dbReference type="SAM" id="Coils"/>
    </source>
</evidence>
<dbReference type="Gene3D" id="6.10.250.3180">
    <property type="match status" value="1"/>
</dbReference>
<sequence length="431" mass="46921">MPAKSLIELCTVLCLKHIKEITDIGLTPYPAVRRILLNINSATQLRQLEIASPHLEGDDAECWIRLVEKDFPVLSKKHNFEPRNPQSWHKVYSKYQRLEEELKRAAEEKLKSAMAGIKMSKENNKSSVVDFDRRKLPKLPKDGRGLAGARRGPKGQPIASTNGLRFTGGTKTKVTDAKSIMRKARREAAAIGARNRLDTNSADLRRGQLQHAPKGLVDEYKLQARPAARGMPSAGGRIGVPRPPVPSIRRIDRDLEEREARLRKMTSLANKRENTTVVSDDELEEEDDIGYEYEAENDDDGYGGGSGGLDADELEDIFDEKPAARSSGISSSSNRKTGGGLLSNAPGAGSRAGSSSSTRPPMPSSSSSSSIPKRPPPARVDQHSPPPSRSANGSPAKPPPAGGPPPPGLQRKRKAPVDVFMKKKPKAPRPN</sequence>
<feature type="region of interest" description="Disordered" evidence="2">
    <location>
        <begin position="228"/>
        <end position="252"/>
    </location>
</feature>
<proteinExistence type="predicted"/>
<evidence type="ECO:0000256" key="2">
    <source>
        <dbReference type="SAM" id="MobiDB-lite"/>
    </source>
</evidence>
<name>A0A136ILZ1_9PEZI</name>
<keyword evidence="1" id="KW-0175">Coiled coil</keyword>
<feature type="compositionally biased region" description="Low complexity" evidence="2">
    <location>
        <begin position="343"/>
        <end position="372"/>
    </location>
</feature>
<dbReference type="GO" id="GO:0070449">
    <property type="term" value="C:elongin complex"/>
    <property type="evidence" value="ECO:0007669"/>
    <property type="project" value="InterPro"/>
</dbReference>
<keyword evidence="4" id="KW-1185">Reference proteome</keyword>
<dbReference type="Proteomes" id="UP000070501">
    <property type="component" value="Unassembled WGS sequence"/>
</dbReference>
<dbReference type="PANTHER" id="PTHR15141">
    <property type="entry name" value="TRANSCRIPTION ELONGATION FACTOR B POLYPEPTIDE 3"/>
    <property type="match status" value="1"/>
</dbReference>
<dbReference type="STRING" id="196109.A0A136ILZ1"/>
<evidence type="ECO:0000313" key="3">
    <source>
        <dbReference type="EMBL" id="KXJ85986.1"/>
    </source>
</evidence>
<dbReference type="InParanoid" id="A0A136ILZ1"/>
<dbReference type="PANTHER" id="PTHR15141:SF76">
    <property type="entry name" value="TRANSCRIPTION ELONGATION FACTOR B POLYPEPTIDE 3"/>
    <property type="match status" value="1"/>
</dbReference>
<feature type="compositionally biased region" description="Basic residues" evidence="2">
    <location>
        <begin position="422"/>
        <end position="431"/>
    </location>
</feature>
<accession>A0A136ILZ1</accession>
<feature type="compositionally biased region" description="Acidic residues" evidence="2">
    <location>
        <begin position="279"/>
        <end position="301"/>
    </location>
</feature>
<dbReference type="InterPro" id="IPR051870">
    <property type="entry name" value="Elongin-A_domain"/>
</dbReference>
<dbReference type="AlphaFoldDB" id="A0A136ILZ1"/>
<feature type="region of interest" description="Disordered" evidence="2">
    <location>
        <begin position="273"/>
        <end position="431"/>
    </location>
</feature>
<feature type="compositionally biased region" description="Pro residues" evidence="2">
    <location>
        <begin position="396"/>
        <end position="408"/>
    </location>
</feature>
<protein>
    <submittedName>
        <fullName evidence="3">RNA polymerase II transcription factor SIII subunit A-domain-containing protein</fullName>
    </submittedName>
</protein>